<gene>
    <name evidence="2" type="ORF">GCM10019071_03010</name>
</gene>
<name>A0ABQ1EMM3_SPHSA</name>
<dbReference type="RefSeq" id="WP_130029799.1">
    <property type="nucleotide sequence ID" value="NZ_BMDU01000001.1"/>
</dbReference>
<organism evidence="2 3">
    <name type="scientific">Sphingobium fuliginis (strain ATCC 27551)</name>
    <dbReference type="NCBI Taxonomy" id="336203"/>
    <lineage>
        <taxon>Bacteria</taxon>
        <taxon>Pseudomonadati</taxon>
        <taxon>Pseudomonadota</taxon>
        <taxon>Alphaproteobacteria</taxon>
        <taxon>Sphingomonadales</taxon>
        <taxon>Sphingomonadaceae</taxon>
        <taxon>Sphingobium</taxon>
    </lineage>
</organism>
<protein>
    <recommendedName>
        <fullName evidence="1">NAD-dependent epimerase/dehydratase domain-containing protein</fullName>
    </recommendedName>
</protein>
<dbReference type="Gene3D" id="3.40.50.720">
    <property type="entry name" value="NAD(P)-binding Rossmann-like Domain"/>
    <property type="match status" value="1"/>
</dbReference>
<keyword evidence="3" id="KW-1185">Reference proteome</keyword>
<dbReference type="SUPFAM" id="SSF51735">
    <property type="entry name" value="NAD(P)-binding Rossmann-fold domains"/>
    <property type="match status" value="1"/>
</dbReference>
<feature type="domain" description="NAD-dependent epimerase/dehydratase" evidence="1">
    <location>
        <begin position="18"/>
        <end position="232"/>
    </location>
</feature>
<reference evidence="3" key="1">
    <citation type="journal article" date="2019" name="Int. J. Syst. Evol. Microbiol.">
        <title>The Global Catalogue of Microorganisms (GCM) 10K type strain sequencing project: providing services to taxonomists for standard genome sequencing and annotation.</title>
        <authorList>
            <consortium name="The Broad Institute Genomics Platform"/>
            <consortium name="The Broad Institute Genome Sequencing Center for Infectious Disease"/>
            <person name="Wu L."/>
            <person name="Ma J."/>
        </authorList>
    </citation>
    <scope>NUCLEOTIDE SEQUENCE [LARGE SCALE GENOMIC DNA]</scope>
    <source>
        <strain evidence="3">CCM 7327</strain>
    </source>
</reference>
<evidence type="ECO:0000313" key="2">
    <source>
        <dbReference type="EMBL" id="GFZ77939.1"/>
    </source>
</evidence>
<sequence length="323" mass="35705">MTFTAHIAAALRQSEHRIVMTGASGWLGRATLDLLQNALGDAFAERVFCFGSRQAELRLSETQLIMQRPLADLIKLPYQPTYLLHFAFLTKDRAETMQEAYYCAANRAIRQSILDALDPIGVEAAFIASSGAAQFADDMLAKPAMRLYGMLKREDEDAFAAWAESQDKSLVIARIFNLSGPHINKLSSYALSSFILDALSGGPVIVQARHDVRRGYVAIRELMSLAFALLLELRHEVLRFDSGGDDIELGELASTIASRMDCSVERPSRGGGPADVYLGDDRNYRRLLDQHRIDRVSLVEQINETAAFLKRASTPGASQDSYA</sequence>
<dbReference type="Pfam" id="PF01370">
    <property type="entry name" value="Epimerase"/>
    <property type="match status" value="1"/>
</dbReference>
<dbReference type="InterPro" id="IPR001509">
    <property type="entry name" value="Epimerase_deHydtase"/>
</dbReference>
<dbReference type="Proteomes" id="UP000628109">
    <property type="component" value="Unassembled WGS sequence"/>
</dbReference>
<evidence type="ECO:0000259" key="1">
    <source>
        <dbReference type="Pfam" id="PF01370"/>
    </source>
</evidence>
<accession>A0ABQ1EMM3</accession>
<evidence type="ECO:0000313" key="3">
    <source>
        <dbReference type="Proteomes" id="UP000628109"/>
    </source>
</evidence>
<proteinExistence type="predicted"/>
<dbReference type="InterPro" id="IPR036291">
    <property type="entry name" value="NAD(P)-bd_dom_sf"/>
</dbReference>
<comment type="caution">
    <text evidence="2">The sequence shown here is derived from an EMBL/GenBank/DDBJ whole genome shotgun (WGS) entry which is preliminary data.</text>
</comment>
<dbReference type="EMBL" id="BMDU01000001">
    <property type="protein sequence ID" value="GFZ77939.1"/>
    <property type="molecule type" value="Genomic_DNA"/>
</dbReference>